<evidence type="ECO:0000256" key="1">
    <source>
        <dbReference type="SAM" id="Phobius"/>
    </source>
</evidence>
<feature type="transmembrane region" description="Helical" evidence="1">
    <location>
        <begin position="35"/>
        <end position="56"/>
    </location>
</feature>
<reference evidence="2 3" key="1">
    <citation type="submission" date="2023-07" db="EMBL/GenBank/DDBJ databases">
        <title>Genomic Encyclopedia of Type Strains, Phase IV (KMG-IV): sequencing the most valuable type-strain genomes for metagenomic binning, comparative biology and taxonomic classification.</title>
        <authorList>
            <person name="Goeker M."/>
        </authorList>
    </citation>
    <scope>NUCLEOTIDE SEQUENCE [LARGE SCALE GENOMIC DNA]</scope>
    <source>
        <strain evidence="2 3">DSM 1111</strain>
    </source>
</reference>
<dbReference type="PANTHER" id="PTHR15887">
    <property type="entry name" value="TRANSMEMBRANE PROTEIN 69"/>
    <property type="match status" value="1"/>
</dbReference>
<protein>
    <recommendedName>
        <fullName evidence="4">DUF3429 domain-containing protein</fullName>
    </recommendedName>
</protein>
<accession>A0ABU0G3N9</accession>
<dbReference type="Proteomes" id="UP001238496">
    <property type="component" value="Unassembled WGS sequence"/>
</dbReference>
<proteinExistence type="predicted"/>
<evidence type="ECO:0000313" key="2">
    <source>
        <dbReference type="EMBL" id="MDQ0419332.1"/>
    </source>
</evidence>
<gene>
    <name evidence="2" type="ORF">J2045_000342</name>
</gene>
<dbReference type="RefSeq" id="WP_307368595.1">
    <property type="nucleotide sequence ID" value="NZ_JAUSUW010000001.1"/>
</dbReference>
<feature type="transmembrane region" description="Helical" evidence="1">
    <location>
        <begin position="92"/>
        <end position="111"/>
    </location>
</feature>
<organism evidence="2 3">
    <name type="scientific">Peteryoungia aggregata LMG 23059</name>
    <dbReference type="NCBI Taxonomy" id="1368425"/>
    <lineage>
        <taxon>Bacteria</taxon>
        <taxon>Pseudomonadati</taxon>
        <taxon>Pseudomonadota</taxon>
        <taxon>Alphaproteobacteria</taxon>
        <taxon>Hyphomicrobiales</taxon>
        <taxon>Rhizobiaceae</taxon>
        <taxon>Peteryoungia</taxon>
    </lineage>
</organism>
<feature type="transmembrane region" description="Helical" evidence="1">
    <location>
        <begin position="68"/>
        <end position="86"/>
    </location>
</feature>
<dbReference type="EMBL" id="JAUSUW010000001">
    <property type="protein sequence ID" value="MDQ0419332.1"/>
    <property type="molecule type" value="Genomic_DNA"/>
</dbReference>
<dbReference type="InterPro" id="IPR021836">
    <property type="entry name" value="DUF3429"/>
</dbReference>
<name>A0ABU0G3N9_9HYPH</name>
<keyword evidence="1" id="KW-0472">Membrane</keyword>
<comment type="caution">
    <text evidence="2">The sequence shown here is derived from an EMBL/GenBank/DDBJ whole genome shotgun (WGS) entry which is preliminary data.</text>
</comment>
<feature type="transmembrane region" description="Helical" evidence="1">
    <location>
        <begin position="123"/>
        <end position="142"/>
    </location>
</feature>
<keyword evidence="3" id="KW-1185">Reference proteome</keyword>
<dbReference type="Pfam" id="PF11911">
    <property type="entry name" value="DUF3429"/>
    <property type="match status" value="1"/>
</dbReference>
<keyword evidence="1" id="KW-1133">Transmembrane helix</keyword>
<keyword evidence="1" id="KW-0812">Transmembrane</keyword>
<sequence>MYRAPSLSKLLTYAGALPFWLLALAILAGHLPALAAQAFIAYGTGIACFMAGTVWSQAQARTQDPRPMLVLSNVAALVSIGALLLYPHAPGIALALHIAVYLILLAADLRLHSSGSQPAWYMTLRRNVTLLVITAYALVLILT</sequence>
<evidence type="ECO:0008006" key="4">
    <source>
        <dbReference type="Google" id="ProtNLM"/>
    </source>
</evidence>
<dbReference type="PANTHER" id="PTHR15887:SF1">
    <property type="entry name" value="TRANSMEMBRANE PROTEIN 69"/>
    <property type="match status" value="1"/>
</dbReference>
<evidence type="ECO:0000313" key="3">
    <source>
        <dbReference type="Proteomes" id="UP001238496"/>
    </source>
</evidence>